<dbReference type="EMBL" id="JAVRRF010000011">
    <property type="protein sequence ID" value="KAK5060538.1"/>
    <property type="molecule type" value="Genomic_DNA"/>
</dbReference>
<feature type="transmembrane region" description="Helical" evidence="1">
    <location>
        <begin position="12"/>
        <end position="33"/>
    </location>
</feature>
<organism evidence="2 3">
    <name type="scientific">Exophiala sideris</name>
    <dbReference type="NCBI Taxonomy" id="1016849"/>
    <lineage>
        <taxon>Eukaryota</taxon>
        <taxon>Fungi</taxon>
        <taxon>Dikarya</taxon>
        <taxon>Ascomycota</taxon>
        <taxon>Pezizomycotina</taxon>
        <taxon>Eurotiomycetes</taxon>
        <taxon>Chaetothyriomycetidae</taxon>
        <taxon>Chaetothyriales</taxon>
        <taxon>Herpotrichiellaceae</taxon>
        <taxon>Exophiala</taxon>
    </lineage>
</organism>
<proteinExistence type="predicted"/>
<evidence type="ECO:0000313" key="2">
    <source>
        <dbReference type="EMBL" id="KAK5060538.1"/>
    </source>
</evidence>
<comment type="caution">
    <text evidence="2">The sequence shown here is derived from an EMBL/GenBank/DDBJ whole genome shotgun (WGS) entry which is preliminary data.</text>
</comment>
<accession>A0ABR0JB41</accession>
<keyword evidence="1" id="KW-0812">Transmembrane</keyword>
<reference evidence="2 3" key="1">
    <citation type="submission" date="2023-08" db="EMBL/GenBank/DDBJ databases">
        <title>Black Yeasts Isolated from many extreme environments.</title>
        <authorList>
            <person name="Coleine C."/>
            <person name="Stajich J.E."/>
            <person name="Selbmann L."/>
        </authorList>
    </citation>
    <scope>NUCLEOTIDE SEQUENCE [LARGE SCALE GENOMIC DNA]</scope>
    <source>
        <strain evidence="2 3">CCFEE 6328</strain>
    </source>
</reference>
<keyword evidence="3" id="KW-1185">Reference proteome</keyword>
<evidence type="ECO:0000313" key="3">
    <source>
        <dbReference type="Proteomes" id="UP001345691"/>
    </source>
</evidence>
<keyword evidence="1" id="KW-0472">Membrane</keyword>
<feature type="transmembrane region" description="Helical" evidence="1">
    <location>
        <begin position="79"/>
        <end position="103"/>
    </location>
</feature>
<dbReference type="Proteomes" id="UP001345691">
    <property type="component" value="Unassembled WGS sequence"/>
</dbReference>
<evidence type="ECO:0000256" key="1">
    <source>
        <dbReference type="SAM" id="Phobius"/>
    </source>
</evidence>
<feature type="transmembrane region" description="Helical" evidence="1">
    <location>
        <begin position="45"/>
        <end position="67"/>
    </location>
</feature>
<protein>
    <recommendedName>
        <fullName evidence="4">Integral membrane protein</fullName>
    </recommendedName>
</protein>
<sequence>MALRYNTDGLGFTYIALVIAWTCLLLPAAIFLLRNRHLPFLRMRNIPLAISAVAVLHVYWVLCMIAYVLNGFFPCATEYWIMSVYLPVGIALFQATNSQLFSIATAQKRYAKGDIVVETRTPNPKTRGWRKWWAKLKTYNATKNTMAWIGIAMIVQIVEEAGHGETPLW</sequence>
<gene>
    <name evidence="2" type="ORF">LTR69_005855</name>
</gene>
<name>A0ABR0JB41_9EURO</name>
<evidence type="ECO:0008006" key="4">
    <source>
        <dbReference type="Google" id="ProtNLM"/>
    </source>
</evidence>
<keyword evidence="1" id="KW-1133">Transmembrane helix</keyword>